<sequence>MPDVVVNQILEHLDFSSMETLRKVNWNLRNSIQNQSNYGIKEFDIRFDPEKIVIWIDGTSRIQYENHDKGTSIFCHVDLNSEDFIQKYSRNSNFLDVFFRDLERYFLRNQRAILKEFCVYCEYFDGNRMKDREDYNHFLRALKQNFEAKTKAIKAKNVSIGITNQEDLINILSCVSLFSLFFTIFKETKLEIDGVVKNWKQCRRMKIPRFYVSPTILQNISHLAEFEIVLRHVEAEDLMILKTQFMNSKTLKNAKIYYETPDEKELMGPFGNVYYKDVGLGMPFKNWFFSYPNRQYALSISAYNFCRKQIRFEKIPIDSVRESFLIPE</sequence>
<dbReference type="Proteomes" id="UP000008068">
    <property type="component" value="Unassembled WGS sequence"/>
</dbReference>
<dbReference type="EMBL" id="GL379874">
    <property type="protein sequence ID" value="EGT59123.1"/>
    <property type="molecule type" value="Genomic_DNA"/>
</dbReference>
<dbReference type="Pfam" id="PF00646">
    <property type="entry name" value="F-box"/>
    <property type="match status" value="1"/>
</dbReference>
<dbReference type="PANTHER" id="PTHR23014">
    <property type="entry name" value="F-BOX A PROTEIN"/>
    <property type="match status" value="1"/>
</dbReference>
<protein>
    <recommendedName>
        <fullName evidence="1">F-box domain-containing protein</fullName>
    </recommendedName>
</protein>
<evidence type="ECO:0000259" key="1">
    <source>
        <dbReference type="PROSITE" id="PS50181"/>
    </source>
</evidence>
<dbReference type="SMART" id="SM00256">
    <property type="entry name" value="FBOX"/>
    <property type="match status" value="1"/>
</dbReference>
<dbReference type="InParanoid" id="G0NF49"/>
<dbReference type="PROSITE" id="PS50181">
    <property type="entry name" value="FBOX"/>
    <property type="match status" value="1"/>
</dbReference>
<accession>G0NF49</accession>
<reference evidence="3" key="1">
    <citation type="submission" date="2011-07" db="EMBL/GenBank/DDBJ databases">
        <authorList>
            <consortium name="Caenorhabditis brenneri Sequencing and Analysis Consortium"/>
            <person name="Wilson R.K."/>
        </authorList>
    </citation>
    <scope>NUCLEOTIDE SEQUENCE [LARGE SCALE GENOMIC DNA]</scope>
    <source>
        <strain evidence="3">PB2801</strain>
    </source>
</reference>
<organism evidence="3">
    <name type="scientific">Caenorhabditis brenneri</name>
    <name type="common">Nematode worm</name>
    <dbReference type="NCBI Taxonomy" id="135651"/>
    <lineage>
        <taxon>Eukaryota</taxon>
        <taxon>Metazoa</taxon>
        <taxon>Ecdysozoa</taxon>
        <taxon>Nematoda</taxon>
        <taxon>Chromadorea</taxon>
        <taxon>Rhabditida</taxon>
        <taxon>Rhabditina</taxon>
        <taxon>Rhabditomorpha</taxon>
        <taxon>Rhabditoidea</taxon>
        <taxon>Rhabditidae</taxon>
        <taxon>Peloderinae</taxon>
        <taxon>Caenorhabditis</taxon>
    </lineage>
</organism>
<keyword evidence="3" id="KW-1185">Reference proteome</keyword>
<dbReference type="InterPro" id="IPR002900">
    <property type="entry name" value="DUF38/FTH_CAE_spp"/>
</dbReference>
<proteinExistence type="predicted"/>
<dbReference type="Pfam" id="PF01827">
    <property type="entry name" value="FTH"/>
    <property type="match status" value="1"/>
</dbReference>
<evidence type="ECO:0000313" key="2">
    <source>
        <dbReference type="EMBL" id="EGT59123.1"/>
    </source>
</evidence>
<gene>
    <name evidence="2" type="ORF">CAEBREN_23711</name>
</gene>
<evidence type="ECO:0000313" key="3">
    <source>
        <dbReference type="Proteomes" id="UP000008068"/>
    </source>
</evidence>
<dbReference type="HOGENOM" id="CLU_030831_0_3_1"/>
<feature type="domain" description="F-box" evidence="1">
    <location>
        <begin position="1"/>
        <end position="43"/>
    </location>
</feature>
<dbReference type="AlphaFoldDB" id="G0NF49"/>
<name>G0NF49_CAEBE</name>
<dbReference type="PANTHER" id="PTHR23014:SF1">
    <property type="entry name" value="DUF38 DOMAIN-CONTAINING PROTEIN-RELATED"/>
    <property type="match status" value="1"/>
</dbReference>
<dbReference type="InterPro" id="IPR001810">
    <property type="entry name" value="F-box_dom"/>
</dbReference>